<dbReference type="Gene3D" id="1.20.120.1760">
    <property type="match status" value="1"/>
</dbReference>
<keyword evidence="9 16" id="KW-1133">Transmembrane helix</keyword>
<evidence type="ECO:0000256" key="2">
    <source>
        <dbReference type="ARBA" id="ARBA00005042"/>
    </source>
</evidence>
<keyword evidence="7 15" id="KW-0808">Transferase</keyword>
<dbReference type="PROSITE" id="PS00379">
    <property type="entry name" value="CDP_ALCOHOL_P_TRANSF"/>
    <property type="match status" value="1"/>
</dbReference>
<keyword evidence="6" id="KW-0444">Lipid biosynthesis</keyword>
<dbReference type="InterPro" id="IPR048254">
    <property type="entry name" value="CDP_ALCOHOL_P_TRANSF_CS"/>
</dbReference>
<feature type="transmembrane region" description="Helical" evidence="16">
    <location>
        <begin position="131"/>
        <end position="149"/>
    </location>
</feature>
<keyword evidence="10" id="KW-0443">Lipid metabolism</keyword>
<organism evidence="17 18">
    <name type="scientific">Candidatus Rickettsiella isopodorum</name>
    <dbReference type="NCBI Taxonomy" id="1225476"/>
    <lineage>
        <taxon>Bacteria</taxon>
        <taxon>Pseudomonadati</taxon>
        <taxon>Pseudomonadota</taxon>
        <taxon>Gammaproteobacteria</taxon>
        <taxon>Legionellales</taxon>
        <taxon>Coxiellaceae</taxon>
        <taxon>Rickettsiella</taxon>
    </lineage>
</organism>
<dbReference type="PANTHER" id="PTHR14269:SF11">
    <property type="entry name" value="CDP-DIACYLGLYCEROL--GLYCEROL-3-PHOSPHATE 3-PHOSPHATIDYLTRANSFERASE"/>
    <property type="match status" value="1"/>
</dbReference>
<dbReference type="EC" id="2.7.8.5" evidence="4"/>
<sequence>MMQIQLRYLPNLITCIRFILIGPILWALLTKCYPLAFYLFVIAGLSDGLDGLLARFFNWTTPLGALLDPLADKLLLMGSFVVLAYLQQIPLWLTIMVIGRDIWIMGGALLYRYRVGPLDYKPVWISKLNTFFQLVLVSLLIIKLAFFDIPNEFIPRIIEAVFVTTLLSFIQYTWMWFWQAAYYLKLESKKLSAKNQKQGWS</sequence>
<evidence type="ECO:0000256" key="3">
    <source>
        <dbReference type="ARBA" id="ARBA00010441"/>
    </source>
</evidence>
<dbReference type="OrthoDB" id="9796672at2"/>
<evidence type="ECO:0000256" key="8">
    <source>
        <dbReference type="ARBA" id="ARBA00022692"/>
    </source>
</evidence>
<evidence type="ECO:0000256" key="1">
    <source>
        <dbReference type="ARBA" id="ARBA00004141"/>
    </source>
</evidence>
<evidence type="ECO:0000256" key="12">
    <source>
        <dbReference type="ARBA" id="ARBA00023209"/>
    </source>
</evidence>
<evidence type="ECO:0000256" key="4">
    <source>
        <dbReference type="ARBA" id="ARBA00013170"/>
    </source>
</evidence>
<evidence type="ECO:0000256" key="9">
    <source>
        <dbReference type="ARBA" id="ARBA00022989"/>
    </source>
</evidence>
<keyword evidence="11 16" id="KW-0472">Membrane</keyword>
<comment type="pathway">
    <text evidence="2">Phospholipid metabolism; phosphatidylglycerol biosynthesis; phosphatidylglycerol from CDP-diacylglycerol: step 1/2.</text>
</comment>
<dbReference type="PIRSF" id="PIRSF000847">
    <property type="entry name" value="Phos_ph_gly_syn"/>
    <property type="match status" value="1"/>
</dbReference>
<dbReference type="PANTHER" id="PTHR14269">
    <property type="entry name" value="CDP-DIACYLGLYCEROL--GLYCEROL-3-PHOSPHATE 3-PHOSPHATIDYLTRANSFERASE-RELATED"/>
    <property type="match status" value="1"/>
</dbReference>
<accession>A0A1J8PMK5</accession>
<dbReference type="InterPro" id="IPR000462">
    <property type="entry name" value="CDP-OH_P_trans"/>
</dbReference>
<dbReference type="RefSeq" id="WP_071661831.1">
    <property type="nucleotide sequence ID" value="NZ_LUKY01000024.1"/>
</dbReference>
<reference evidence="17 18" key="1">
    <citation type="submission" date="2016-03" db="EMBL/GenBank/DDBJ databases">
        <title>Comparative genomics of Rickettsiella.</title>
        <authorList>
            <person name="Chandler C."/>
            <person name="Wang Y."/>
        </authorList>
    </citation>
    <scope>NUCLEOTIDE SEQUENCE [LARGE SCALE GENOMIC DNA]</scope>
    <source>
        <strain evidence="17 18">RCFS May 2013</strain>
    </source>
</reference>
<evidence type="ECO:0000313" key="18">
    <source>
        <dbReference type="Proteomes" id="UP000183924"/>
    </source>
</evidence>
<dbReference type="GO" id="GO:0008444">
    <property type="term" value="F:CDP-diacylglycerol-glycerol-3-phosphate 3-phosphatidyltransferase activity"/>
    <property type="evidence" value="ECO:0007669"/>
    <property type="project" value="UniProtKB-EC"/>
</dbReference>
<proteinExistence type="inferred from homology"/>
<comment type="catalytic activity">
    <reaction evidence="14">
        <text>a CDP-1,2-diacyl-sn-glycerol + sn-glycerol 3-phosphate = a 1,2-diacyl-sn-glycero-3-phospho-(1'-sn-glycero-3'-phosphate) + CMP + H(+)</text>
        <dbReference type="Rhea" id="RHEA:12593"/>
        <dbReference type="ChEBI" id="CHEBI:15378"/>
        <dbReference type="ChEBI" id="CHEBI:57597"/>
        <dbReference type="ChEBI" id="CHEBI:58332"/>
        <dbReference type="ChEBI" id="CHEBI:60110"/>
        <dbReference type="ChEBI" id="CHEBI:60377"/>
        <dbReference type="EC" id="2.7.8.5"/>
    </reaction>
</comment>
<evidence type="ECO:0000256" key="5">
    <source>
        <dbReference type="ARBA" id="ARBA00014944"/>
    </source>
</evidence>
<evidence type="ECO:0000256" key="10">
    <source>
        <dbReference type="ARBA" id="ARBA00023098"/>
    </source>
</evidence>
<gene>
    <name evidence="17" type="ORF">A1D18_00295</name>
</gene>
<feature type="transmembrane region" description="Helical" evidence="16">
    <location>
        <begin position="91"/>
        <end position="111"/>
    </location>
</feature>
<dbReference type="AlphaFoldDB" id="A0A1J8PMK5"/>
<dbReference type="STRING" id="1225476.A1D18_00295"/>
<evidence type="ECO:0000256" key="6">
    <source>
        <dbReference type="ARBA" id="ARBA00022516"/>
    </source>
</evidence>
<evidence type="ECO:0000256" key="15">
    <source>
        <dbReference type="RuleBase" id="RU003750"/>
    </source>
</evidence>
<keyword evidence="13" id="KW-1208">Phospholipid metabolism</keyword>
<protein>
    <recommendedName>
        <fullName evidence="5">CDP-diacylglycerol--glycerol-3-phosphate 3-phosphatidyltransferase</fullName>
        <ecNumber evidence="4">2.7.8.5</ecNumber>
    </recommendedName>
</protein>
<dbReference type="Proteomes" id="UP000183924">
    <property type="component" value="Unassembled WGS sequence"/>
</dbReference>
<evidence type="ECO:0000256" key="7">
    <source>
        <dbReference type="ARBA" id="ARBA00022679"/>
    </source>
</evidence>
<keyword evidence="8 16" id="KW-0812">Transmembrane</keyword>
<dbReference type="InterPro" id="IPR043130">
    <property type="entry name" value="CDP-OH_PTrfase_TM_dom"/>
</dbReference>
<evidence type="ECO:0000313" key="17">
    <source>
        <dbReference type="EMBL" id="OIZ96405.1"/>
    </source>
</evidence>
<dbReference type="EMBL" id="LUKY01000024">
    <property type="protein sequence ID" value="OIZ96405.1"/>
    <property type="molecule type" value="Genomic_DNA"/>
</dbReference>
<evidence type="ECO:0000256" key="11">
    <source>
        <dbReference type="ARBA" id="ARBA00023136"/>
    </source>
</evidence>
<evidence type="ECO:0000256" key="16">
    <source>
        <dbReference type="SAM" id="Phobius"/>
    </source>
</evidence>
<comment type="caution">
    <text evidence="17">The sequence shown here is derived from an EMBL/GenBank/DDBJ whole genome shotgun (WGS) entry which is preliminary data.</text>
</comment>
<dbReference type="InterPro" id="IPR004570">
    <property type="entry name" value="Phosphatidylglycerol_P_synth"/>
</dbReference>
<name>A0A1J8PMK5_9COXI</name>
<comment type="similarity">
    <text evidence="3 15">Belongs to the CDP-alcohol phosphatidyltransferase class-I family.</text>
</comment>
<evidence type="ECO:0000256" key="14">
    <source>
        <dbReference type="ARBA" id="ARBA00048586"/>
    </source>
</evidence>
<dbReference type="Pfam" id="PF01066">
    <property type="entry name" value="CDP-OH_P_transf"/>
    <property type="match status" value="1"/>
</dbReference>
<keyword evidence="12" id="KW-0594">Phospholipid biosynthesis</keyword>
<dbReference type="GO" id="GO:0016020">
    <property type="term" value="C:membrane"/>
    <property type="evidence" value="ECO:0007669"/>
    <property type="project" value="UniProtKB-SubCell"/>
</dbReference>
<evidence type="ECO:0000256" key="13">
    <source>
        <dbReference type="ARBA" id="ARBA00023264"/>
    </source>
</evidence>
<dbReference type="GO" id="GO:0046474">
    <property type="term" value="P:glycerophospholipid biosynthetic process"/>
    <property type="evidence" value="ECO:0007669"/>
    <property type="project" value="TreeGrafter"/>
</dbReference>
<keyword evidence="18" id="KW-1185">Reference proteome</keyword>
<feature type="transmembrane region" description="Helical" evidence="16">
    <location>
        <begin position="161"/>
        <end position="184"/>
    </location>
</feature>
<comment type="subcellular location">
    <subcellularLocation>
        <location evidence="1">Membrane</location>
        <topology evidence="1">Multi-pass membrane protein</topology>
    </subcellularLocation>
</comment>
<dbReference type="InterPro" id="IPR050324">
    <property type="entry name" value="CDP-alcohol_PTase-I"/>
</dbReference>